<evidence type="ECO:0000259" key="1">
    <source>
        <dbReference type="PROSITE" id="PS51462"/>
    </source>
</evidence>
<keyword evidence="3" id="KW-1185">Reference proteome</keyword>
<dbReference type="EMBL" id="JAKIJS010000001">
    <property type="protein sequence ID" value="MCF6137337.1"/>
    <property type="molecule type" value="Genomic_DNA"/>
</dbReference>
<sequence>MSEWLSIYDESHMPKGIASRSEVHRRGLWHDTFHYWLVCKEEEQNYIYFQIRSDDKTDYPGLVDITAAGHILENETVEDGIREIQEELGINVCIHDLEKLGIVRYQVSNGELIDKEFAHTYLHRPTENIEHFKLQKSEVKGMVKADFNSFYSFCFDKFSRLEVQGFEVNGKDQFIPVNRSITRSEFVGHSDLFFKEIATLINNKLKEAD</sequence>
<dbReference type="Proteomes" id="UP001649381">
    <property type="component" value="Unassembled WGS sequence"/>
</dbReference>
<dbReference type="Gene3D" id="3.90.79.10">
    <property type="entry name" value="Nucleoside Triphosphate Pyrophosphohydrolase"/>
    <property type="match status" value="1"/>
</dbReference>
<organism evidence="2 3">
    <name type="scientific">Pseudalkalibacillus berkeleyi</name>
    <dbReference type="NCBI Taxonomy" id="1069813"/>
    <lineage>
        <taxon>Bacteria</taxon>
        <taxon>Bacillati</taxon>
        <taxon>Bacillota</taxon>
        <taxon>Bacilli</taxon>
        <taxon>Bacillales</taxon>
        <taxon>Fictibacillaceae</taxon>
        <taxon>Pseudalkalibacillus</taxon>
    </lineage>
</organism>
<proteinExistence type="predicted"/>
<dbReference type="PANTHER" id="PTHR10885:SF0">
    <property type="entry name" value="ISOPENTENYL-DIPHOSPHATE DELTA-ISOMERASE"/>
    <property type="match status" value="1"/>
</dbReference>
<reference evidence="2 3" key="1">
    <citation type="submission" date="2022-01" db="EMBL/GenBank/DDBJ databases">
        <title>Alkalihalobacillus sp. EGI L200015, a novel bacterium isolated from a salt lake sediment.</title>
        <authorList>
            <person name="Gao L."/>
            <person name="Fang B.-Z."/>
            <person name="Li W.-J."/>
        </authorList>
    </citation>
    <scope>NUCLEOTIDE SEQUENCE [LARGE SCALE GENOMIC DNA]</scope>
    <source>
        <strain evidence="2 3">KCTC 12718</strain>
    </source>
</reference>
<dbReference type="RefSeq" id="WP_236332841.1">
    <property type="nucleotide sequence ID" value="NZ_JAKIJS010000001.1"/>
</dbReference>
<dbReference type="Pfam" id="PF00293">
    <property type="entry name" value="NUDIX"/>
    <property type="match status" value="1"/>
</dbReference>
<dbReference type="InterPro" id="IPR000086">
    <property type="entry name" value="NUDIX_hydrolase_dom"/>
</dbReference>
<dbReference type="PROSITE" id="PS51462">
    <property type="entry name" value="NUDIX"/>
    <property type="match status" value="1"/>
</dbReference>
<comment type="caution">
    <text evidence="2">The sequence shown here is derived from an EMBL/GenBank/DDBJ whole genome shotgun (WGS) entry which is preliminary data.</text>
</comment>
<name>A0ABS9GX29_9BACL</name>
<evidence type="ECO:0000313" key="3">
    <source>
        <dbReference type="Proteomes" id="UP001649381"/>
    </source>
</evidence>
<gene>
    <name evidence="2" type="ORF">L2716_06305</name>
</gene>
<protein>
    <submittedName>
        <fullName evidence="2">NUDIX domain-containing protein</fullName>
    </submittedName>
</protein>
<evidence type="ECO:0000313" key="2">
    <source>
        <dbReference type="EMBL" id="MCF6137337.1"/>
    </source>
</evidence>
<dbReference type="CDD" id="cd04692">
    <property type="entry name" value="NUDIX_Hydrolase"/>
    <property type="match status" value="1"/>
</dbReference>
<accession>A0ABS9GX29</accession>
<dbReference type="SUPFAM" id="SSF55811">
    <property type="entry name" value="Nudix"/>
    <property type="match status" value="1"/>
</dbReference>
<feature type="domain" description="Nudix hydrolase" evidence="1">
    <location>
        <begin position="28"/>
        <end position="209"/>
    </location>
</feature>
<dbReference type="PANTHER" id="PTHR10885">
    <property type="entry name" value="ISOPENTENYL-DIPHOSPHATE DELTA-ISOMERASE"/>
    <property type="match status" value="1"/>
</dbReference>
<dbReference type="InterPro" id="IPR015797">
    <property type="entry name" value="NUDIX_hydrolase-like_dom_sf"/>
</dbReference>